<dbReference type="InterPro" id="IPR010964">
    <property type="entry name" value="M20A_pepV-rel"/>
</dbReference>
<evidence type="ECO:0000256" key="5">
    <source>
        <dbReference type="ARBA" id="ARBA00022801"/>
    </source>
</evidence>
<dbReference type="GO" id="GO:0008777">
    <property type="term" value="F:acetylornithine deacetylase activity"/>
    <property type="evidence" value="ECO:0007669"/>
    <property type="project" value="TreeGrafter"/>
</dbReference>
<evidence type="ECO:0000256" key="3">
    <source>
        <dbReference type="ARBA" id="ARBA00022670"/>
    </source>
</evidence>
<reference evidence="10 11" key="1">
    <citation type="journal article" date="2015" name="Genome Announc.">
        <title>Expanding the biotechnology potential of lactobacilli through comparative genomics of 213 strains and associated genera.</title>
        <authorList>
            <person name="Sun Z."/>
            <person name="Harris H.M."/>
            <person name="McCann A."/>
            <person name="Guo C."/>
            <person name="Argimon S."/>
            <person name="Zhang W."/>
            <person name="Yang X."/>
            <person name="Jeffery I.B."/>
            <person name="Cooney J.C."/>
            <person name="Kagawa T.F."/>
            <person name="Liu W."/>
            <person name="Song Y."/>
            <person name="Salvetti E."/>
            <person name="Wrobel A."/>
            <person name="Rasinkangas P."/>
            <person name="Parkhill J."/>
            <person name="Rea M.C."/>
            <person name="O'Sullivan O."/>
            <person name="Ritari J."/>
            <person name="Douillard F.P."/>
            <person name="Paul Ross R."/>
            <person name="Yang R."/>
            <person name="Briner A.E."/>
            <person name="Felis G.E."/>
            <person name="de Vos W.M."/>
            <person name="Barrangou R."/>
            <person name="Klaenhammer T.R."/>
            <person name="Caufield P.W."/>
            <person name="Cui Y."/>
            <person name="Zhang H."/>
            <person name="O'Toole P.W."/>
        </authorList>
    </citation>
    <scope>NUCLEOTIDE SEQUENCE [LARGE SCALE GENOMIC DNA]</scope>
    <source>
        <strain evidence="10 11">DSM 24302</strain>
    </source>
</reference>
<dbReference type="EMBL" id="AYZR01000009">
    <property type="protein sequence ID" value="KRM93224.1"/>
    <property type="molecule type" value="Genomic_DNA"/>
</dbReference>
<keyword evidence="4" id="KW-0479">Metal-binding</keyword>
<dbReference type="PANTHER" id="PTHR43808">
    <property type="entry name" value="ACETYLORNITHINE DEACETYLASE"/>
    <property type="match status" value="1"/>
</dbReference>
<evidence type="ECO:0000256" key="6">
    <source>
        <dbReference type="ARBA" id="ARBA00022833"/>
    </source>
</evidence>
<comment type="cofactor">
    <cofactor evidence="1">
        <name>Zn(2+)</name>
        <dbReference type="ChEBI" id="CHEBI:29105"/>
    </cofactor>
</comment>
<dbReference type="InterPro" id="IPR001261">
    <property type="entry name" value="ArgE/DapE_CS"/>
</dbReference>
<evidence type="ECO:0000313" key="11">
    <source>
        <dbReference type="Proteomes" id="UP000051256"/>
    </source>
</evidence>
<dbReference type="Pfam" id="PF01546">
    <property type="entry name" value="Peptidase_M20"/>
    <property type="match status" value="1"/>
</dbReference>
<dbReference type="SUPFAM" id="SSF53187">
    <property type="entry name" value="Zn-dependent exopeptidases"/>
    <property type="match status" value="1"/>
</dbReference>
<comment type="similarity">
    <text evidence="2">Belongs to the peptidase M20A family.</text>
</comment>
<evidence type="ECO:0000256" key="8">
    <source>
        <dbReference type="ARBA" id="ARBA00023049"/>
    </source>
</evidence>
<gene>
    <name evidence="10" type="ORF">FC56_GL000889</name>
</gene>
<dbReference type="PATRIC" id="fig|1423802.4.peg.902"/>
<evidence type="ECO:0000256" key="7">
    <source>
        <dbReference type="ARBA" id="ARBA00022997"/>
    </source>
</evidence>
<evidence type="ECO:0000256" key="2">
    <source>
        <dbReference type="ARBA" id="ARBA00006247"/>
    </source>
</evidence>
<organism evidence="10 11">
    <name type="scientific">Lentilactobacillus senioris DSM 24302 = JCM 17472</name>
    <dbReference type="NCBI Taxonomy" id="1423802"/>
    <lineage>
        <taxon>Bacteria</taxon>
        <taxon>Bacillati</taxon>
        <taxon>Bacillota</taxon>
        <taxon>Bacilli</taxon>
        <taxon>Lactobacillales</taxon>
        <taxon>Lactobacillaceae</taxon>
        <taxon>Lentilactobacillus</taxon>
    </lineage>
</organism>
<dbReference type="AlphaFoldDB" id="A0A0R2CNT3"/>
<dbReference type="PANTHER" id="PTHR43808:SF31">
    <property type="entry name" value="N-ACETYL-L-CITRULLINE DEACETYLASE"/>
    <property type="match status" value="1"/>
</dbReference>
<feature type="domain" description="Peptidase M20 dimerisation" evidence="9">
    <location>
        <begin position="243"/>
        <end position="350"/>
    </location>
</feature>
<dbReference type="InterPro" id="IPR050072">
    <property type="entry name" value="Peptidase_M20A"/>
</dbReference>
<dbReference type="NCBIfam" id="TIGR01887">
    <property type="entry name" value="dipeptidaselike"/>
    <property type="match status" value="1"/>
</dbReference>
<dbReference type="Proteomes" id="UP000051256">
    <property type="component" value="Unassembled WGS sequence"/>
</dbReference>
<evidence type="ECO:0000313" key="10">
    <source>
        <dbReference type="EMBL" id="KRM93224.1"/>
    </source>
</evidence>
<dbReference type="InterPro" id="IPR002933">
    <property type="entry name" value="Peptidase_M20"/>
</dbReference>
<protein>
    <submittedName>
        <fullName evidence="10">Dipeptidase</fullName>
    </submittedName>
</protein>
<dbReference type="PROSITE" id="PS00759">
    <property type="entry name" value="ARGE_DAPE_CPG2_2"/>
    <property type="match status" value="1"/>
</dbReference>
<dbReference type="InterPro" id="IPR011650">
    <property type="entry name" value="Peptidase_M20_dimer"/>
</dbReference>
<dbReference type="InterPro" id="IPR036264">
    <property type="entry name" value="Bact_exopeptidase_dim_dom"/>
</dbReference>
<keyword evidence="11" id="KW-1185">Reference proteome</keyword>
<keyword evidence="5" id="KW-0378">Hydrolase</keyword>
<keyword evidence="6" id="KW-0862">Zinc</keyword>
<dbReference type="Pfam" id="PF07687">
    <property type="entry name" value="M20_dimer"/>
    <property type="match status" value="1"/>
</dbReference>
<dbReference type="RefSeq" id="WP_056978677.1">
    <property type="nucleotide sequence ID" value="NZ_AYZR01000009.1"/>
</dbReference>
<dbReference type="NCBIfam" id="NF005542">
    <property type="entry name" value="PRK07205.1"/>
    <property type="match status" value="1"/>
</dbReference>
<accession>A0A0R2CNT3</accession>
<dbReference type="Gene3D" id="3.40.630.10">
    <property type="entry name" value="Zn peptidases"/>
    <property type="match status" value="1"/>
</dbReference>
<keyword evidence="8" id="KW-0482">Metalloprotease</keyword>
<dbReference type="STRING" id="1423802.FC56_GL000889"/>
<dbReference type="GO" id="GO:0016805">
    <property type="term" value="F:dipeptidase activity"/>
    <property type="evidence" value="ECO:0007669"/>
    <property type="project" value="UniProtKB-KW"/>
</dbReference>
<dbReference type="Gene3D" id="3.30.70.360">
    <property type="match status" value="2"/>
</dbReference>
<evidence type="ECO:0000256" key="4">
    <source>
        <dbReference type="ARBA" id="ARBA00022723"/>
    </source>
</evidence>
<dbReference type="SUPFAM" id="SSF55031">
    <property type="entry name" value="Bacterial exopeptidase dimerisation domain"/>
    <property type="match status" value="1"/>
</dbReference>
<comment type="caution">
    <text evidence="10">The sequence shown here is derived from an EMBL/GenBank/DDBJ whole genome shotgun (WGS) entry which is preliminary data.</text>
</comment>
<proteinExistence type="inferred from homology"/>
<evidence type="ECO:0000259" key="9">
    <source>
        <dbReference type="Pfam" id="PF07687"/>
    </source>
</evidence>
<keyword evidence="7" id="KW-0224">Dipeptidase</keyword>
<dbReference type="GO" id="GO:0008237">
    <property type="term" value="F:metallopeptidase activity"/>
    <property type="evidence" value="ECO:0007669"/>
    <property type="project" value="UniProtKB-KW"/>
</dbReference>
<keyword evidence="3" id="KW-0645">Protease</keyword>
<dbReference type="GO" id="GO:0008270">
    <property type="term" value="F:zinc ion binding"/>
    <property type="evidence" value="ECO:0007669"/>
    <property type="project" value="InterPro"/>
</dbReference>
<dbReference type="GO" id="GO:0006508">
    <property type="term" value="P:proteolysis"/>
    <property type="evidence" value="ECO:0007669"/>
    <property type="project" value="UniProtKB-KW"/>
</dbReference>
<name>A0A0R2CNT3_9LACO</name>
<dbReference type="GO" id="GO:0006526">
    <property type="term" value="P:L-arginine biosynthetic process"/>
    <property type="evidence" value="ECO:0007669"/>
    <property type="project" value="TreeGrafter"/>
</dbReference>
<sequence length="449" mass="49197">MDKIVTEEQQQQAIEALKRMVQHPSYLDQDHSAAGAPFGPGIAAALDEILAICQEIGFKTYRDPAGNYGYAEIGEGDKIFGIIGHVDVVPAGDASDWDSDPYQATIKDGYIYGRGTQDDKGPSIAAIFAVKALMDAGYQFNHRIRFIFGTDEENLWRGIAVYNQKEAPIDLGIAPDAEFPLIYAEKGLEEGYLTGPGSSEFTLEMQNPFNAVPAKASYNGPKLAEVKDALTRYHFDFVDNADGGITVTGKSVHAMNAPEGTNAVLRLAMALDEVFPSKPLDFIGKLFKEDATGENVLGKVADEQSGQLTANISTLTVSPQETKMQLDMRIPVTIDRDELLAQLRTAIAPYELAYETFDYLAPLYVPTDSELVKTLMSTYEEITGDQTQPQISGGATYARTMNNCVAYGAMLPGVPDFMHQVNENWELAKMFEAMDIYAEAIKRLCTTTK</sequence>
<evidence type="ECO:0000256" key="1">
    <source>
        <dbReference type="ARBA" id="ARBA00001947"/>
    </source>
</evidence>